<evidence type="ECO:0000313" key="5">
    <source>
        <dbReference type="EMBL" id="QBK05542.1"/>
    </source>
</evidence>
<dbReference type="CDD" id="cd06268">
    <property type="entry name" value="PBP1_ABC_transporter_LIVBP-like"/>
    <property type="match status" value="1"/>
</dbReference>
<dbReference type="SUPFAM" id="SSF53822">
    <property type="entry name" value="Periplasmic binding protein-like I"/>
    <property type="match status" value="1"/>
</dbReference>
<accession>A0A4P6UK41</accession>
<dbReference type="OrthoDB" id="8766630at2"/>
<dbReference type="InterPro" id="IPR028081">
    <property type="entry name" value="Leu-bd"/>
</dbReference>
<dbReference type="InterPro" id="IPR006311">
    <property type="entry name" value="TAT_signal"/>
</dbReference>
<dbReference type="Gene3D" id="3.40.50.2300">
    <property type="match status" value="2"/>
</dbReference>
<dbReference type="EMBL" id="CP031395">
    <property type="protein sequence ID" value="QBK05542.1"/>
    <property type="molecule type" value="Genomic_DNA"/>
</dbReference>
<proteinExistence type="inferred from homology"/>
<dbReference type="PANTHER" id="PTHR30483:SF6">
    <property type="entry name" value="PERIPLASMIC BINDING PROTEIN OF ABC TRANSPORTER FOR NATURAL AMINO ACIDS"/>
    <property type="match status" value="1"/>
</dbReference>
<name>A0A4P6UK41_9BURK</name>
<dbReference type="InterPro" id="IPR051010">
    <property type="entry name" value="BCAA_transport"/>
</dbReference>
<dbReference type="PROSITE" id="PS51318">
    <property type="entry name" value="TAT"/>
    <property type="match status" value="1"/>
</dbReference>
<dbReference type="Pfam" id="PF13458">
    <property type="entry name" value="Peripla_BP_6"/>
    <property type="match status" value="1"/>
</dbReference>
<evidence type="ECO:0000256" key="3">
    <source>
        <dbReference type="SAM" id="Phobius"/>
    </source>
</evidence>
<dbReference type="KEGG" id="hgr:DW355_13060"/>
<gene>
    <name evidence="5" type="ORF">DW355_13060</name>
</gene>
<comment type="similarity">
    <text evidence="1">Belongs to the leucine-binding protein family.</text>
</comment>
<feature type="domain" description="Leucine-binding protein" evidence="4">
    <location>
        <begin position="54"/>
        <end position="398"/>
    </location>
</feature>
<organism evidence="5 6">
    <name type="scientific">Hylemonella gracilis</name>
    <dbReference type="NCBI Taxonomy" id="80880"/>
    <lineage>
        <taxon>Bacteria</taxon>
        <taxon>Pseudomonadati</taxon>
        <taxon>Pseudomonadota</taxon>
        <taxon>Betaproteobacteria</taxon>
        <taxon>Burkholderiales</taxon>
        <taxon>Comamonadaceae</taxon>
        <taxon>Hylemonella</taxon>
    </lineage>
</organism>
<evidence type="ECO:0000259" key="4">
    <source>
        <dbReference type="Pfam" id="PF13458"/>
    </source>
</evidence>
<dbReference type="PANTHER" id="PTHR30483">
    <property type="entry name" value="LEUCINE-SPECIFIC-BINDING PROTEIN"/>
    <property type="match status" value="1"/>
</dbReference>
<dbReference type="RefSeq" id="WP_131280692.1">
    <property type="nucleotide sequence ID" value="NZ_CP031395.1"/>
</dbReference>
<dbReference type="Proteomes" id="UP000292939">
    <property type="component" value="Chromosome"/>
</dbReference>
<feature type="transmembrane region" description="Helical" evidence="3">
    <location>
        <begin position="21"/>
        <end position="40"/>
    </location>
</feature>
<keyword evidence="3" id="KW-1133">Transmembrane helix</keyword>
<keyword evidence="3" id="KW-0472">Membrane</keyword>
<protein>
    <submittedName>
        <fullName evidence="5">ABC transporter substrate-binding protein</fullName>
    </submittedName>
</protein>
<evidence type="ECO:0000256" key="2">
    <source>
        <dbReference type="ARBA" id="ARBA00022729"/>
    </source>
</evidence>
<keyword evidence="3" id="KW-0812">Transmembrane</keyword>
<evidence type="ECO:0000256" key="1">
    <source>
        <dbReference type="ARBA" id="ARBA00010062"/>
    </source>
</evidence>
<sequence length="441" mass="48375">MDKLKSDETPQVSCNTPRRRFLAASAVGAAGVGGFFGPWAHNRVWAQSAQAKPLVIGLTMDASGQYAASGGMERLGAMMAIREFNDKGGVLGRPIEAIHMDTETTPATGSRVAERMINRNDAAFLIGAVHSGVANAISQVAQKYGCIFLNTNSSSPTESGKDCHRVKFVWDGNGTNFAQATVRNAIRTGGKDWVLLTNDYVWGHNTSKATRALVEASGGRVIEELLIPQNTRDFSSYLLKLQQLKPQVVATAVGGDDIKALRQQVVQLGLQKRAAWINNQQDWPDVYGLGPESIFGVFGTTWYYRLDLPGVKEFVAAYQKQFPGMAIAVPGNVYYNGYMATRELLRCVQEAGTTNNIAVIKKLEGRKMSARDRMQHYDAWIDPVTHQVQQTIYLASYNDTPVEKNDIYKILTQSESKDVIDPAAAGSCKLESHEATPSYER</sequence>
<keyword evidence="2" id="KW-0732">Signal</keyword>
<evidence type="ECO:0000313" key="6">
    <source>
        <dbReference type="Proteomes" id="UP000292939"/>
    </source>
</evidence>
<reference evidence="5 6" key="1">
    <citation type="submission" date="2018-07" db="EMBL/GenBank/DDBJ databases">
        <title>Exploring interactions and the metabolic potential of the ultra-small soil bacteria Hylemonella gracilis.</title>
        <authorList>
            <person name="Tyc O."/>
            <person name="Kulkarni P."/>
            <person name="Gawehns F."/>
            <person name="Hundscheid M."/>
            <person name="Zweers H."/>
            <person name="Garbeva P."/>
        </authorList>
    </citation>
    <scope>NUCLEOTIDE SEQUENCE [LARGE SCALE GENOMIC DNA]</scope>
    <source>
        <strain evidence="5 6">NS1</strain>
    </source>
</reference>
<dbReference type="AlphaFoldDB" id="A0A4P6UK41"/>
<dbReference type="InterPro" id="IPR028082">
    <property type="entry name" value="Peripla_BP_I"/>
</dbReference>